<dbReference type="NCBIfam" id="TIGR00401">
    <property type="entry name" value="msrA"/>
    <property type="match status" value="1"/>
</dbReference>
<keyword evidence="3" id="KW-0560">Oxidoreductase</keyword>
<evidence type="ECO:0000259" key="7">
    <source>
        <dbReference type="Pfam" id="PF20939"/>
    </source>
</evidence>
<dbReference type="SUPFAM" id="SSF55068">
    <property type="entry name" value="Peptide methionine sulfoxide reductase"/>
    <property type="match status" value="1"/>
</dbReference>
<keyword evidence="9" id="KW-1185">Reference proteome</keyword>
<dbReference type="PANTHER" id="PTHR43774:SF1">
    <property type="entry name" value="PEPTIDE METHIONINE SULFOXIDE REDUCTASE MSRA 2"/>
    <property type="match status" value="1"/>
</dbReference>
<dbReference type="EMBL" id="FNPV01000004">
    <property type="protein sequence ID" value="SDY77881.1"/>
    <property type="molecule type" value="Genomic_DNA"/>
</dbReference>
<dbReference type="Gene3D" id="3.30.1060.10">
    <property type="entry name" value="Peptide methionine sulphoxide reductase MsrA"/>
    <property type="match status" value="1"/>
</dbReference>
<protein>
    <recommendedName>
        <fullName evidence="2">peptide-methionine (S)-S-oxide reductase</fullName>
        <ecNumber evidence="2">1.8.4.11</ecNumber>
    </recommendedName>
</protein>
<sequence>MKGIIRTRVGYAGGEVPNPTYRKIEDHSEVIQIEYDPAVINYERLLEVFWNSHDPTAMAYSRQYMSILLFHDEEQEKIIEKSRQAYEEKSGKSVLTEIKELDRFYSAEGYHQKYYLQNRSGIVEEVRGMYSDFNDFVDSTTAARLNGYVAGKGTMEDFEEDIAKINLSEETEQKIRELLEILW</sequence>
<dbReference type="GO" id="GO:0008113">
    <property type="term" value="F:peptide-methionine (S)-S-oxide reductase activity"/>
    <property type="evidence" value="ECO:0007669"/>
    <property type="project" value="UniProtKB-EC"/>
</dbReference>
<comment type="catalytic activity">
    <reaction evidence="4">
        <text>L-methionyl-[protein] + [thioredoxin]-disulfide + H2O = L-methionyl-(S)-S-oxide-[protein] + [thioredoxin]-dithiol</text>
        <dbReference type="Rhea" id="RHEA:14217"/>
        <dbReference type="Rhea" id="RHEA-COMP:10698"/>
        <dbReference type="Rhea" id="RHEA-COMP:10700"/>
        <dbReference type="Rhea" id="RHEA-COMP:12313"/>
        <dbReference type="Rhea" id="RHEA-COMP:12315"/>
        <dbReference type="ChEBI" id="CHEBI:15377"/>
        <dbReference type="ChEBI" id="CHEBI:16044"/>
        <dbReference type="ChEBI" id="CHEBI:29950"/>
        <dbReference type="ChEBI" id="CHEBI:44120"/>
        <dbReference type="ChEBI" id="CHEBI:50058"/>
        <dbReference type="EC" id="1.8.4.11"/>
    </reaction>
</comment>
<evidence type="ECO:0000256" key="1">
    <source>
        <dbReference type="ARBA" id="ARBA00005591"/>
    </source>
</evidence>
<comment type="similarity">
    <text evidence="1">Belongs to the MsrA Met sulfoxide reductase family.</text>
</comment>
<evidence type="ECO:0000256" key="2">
    <source>
        <dbReference type="ARBA" id="ARBA00012502"/>
    </source>
</evidence>
<dbReference type="InterPro" id="IPR002569">
    <property type="entry name" value="Met_Sox_Rdtase_MsrA_dom"/>
</dbReference>
<evidence type="ECO:0000313" key="8">
    <source>
        <dbReference type="EMBL" id="SDY77881.1"/>
    </source>
</evidence>
<evidence type="ECO:0000256" key="4">
    <source>
        <dbReference type="ARBA" id="ARBA00047806"/>
    </source>
</evidence>
<evidence type="ECO:0000313" key="9">
    <source>
        <dbReference type="Proteomes" id="UP000199230"/>
    </source>
</evidence>
<feature type="domain" description="Peptide methionine sulphoxide reductase MsrA" evidence="6">
    <location>
        <begin position="1"/>
        <end position="121"/>
    </location>
</feature>
<accession>A0A1H3MME8</accession>
<dbReference type="InterPro" id="IPR049006">
    <property type="entry name" value="MsrA_helical"/>
</dbReference>
<name>A0A1H3MME8_9FIRM</name>
<dbReference type="GO" id="GO:0033744">
    <property type="term" value="F:L-methionine:thioredoxin-disulfide S-oxidoreductase activity"/>
    <property type="evidence" value="ECO:0007669"/>
    <property type="project" value="RHEA"/>
</dbReference>
<evidence type="ECO:0000256" key="3">
    <source>
        <dbReference type="ARBA" id="ARBA00023002"/>
    </source>
</evidence>
<evidence type="ECO:0000259" key="6">
    <source>
        <dbReference type="Pfam" id="PF01625"/>
    </source>
</evidence>
<dbReference type="InterPro" id="IPR036509">
    <property type="entry name" value="Met_Sox_Rdtase_MsrA_sf"/>
</dbReference>
<dbReference type="OrthoDB" id="4174719at2"/>
<organism evidence="8 9">
    <name type="scientific">Tindallia californiensis</name>
    <dbReference type="NCBI Taxonomy" id="159292"/>
    <lineage>
        <taxon>Bacteria</taxon>
        <taxon>Bacillati</taxon>
        <taxon>Bacillota</taxon>
        <taxon>Clostridia</taxon>
        <taxon>Peptostreptococcales</taxon>
        <taxon>Tindalliaceae</taxon>
        <taxon>Tindallia</taxon>
    </lineage>
</organism>
<dbReference type="PANTHER" id="PTHR43774">
    <property type="entry name" value="PEPTIDE METHIONINE SULFOXIDE REDUCTASE"/>
    <property type="match status" value="1"/>
</dbReference>
<feature type="domain" description="Selenoprotein methionine sulfoxide reductase A helical" evidence="7">
    <location>
        <begin position="138"/>
        <end position="180"/>
    </location>
</feature>
<reference evidence="8 9" key="1">
    <citation type="submission" date="2016-10" db="EMBL/GenBank/DDBJ databases">
        <authorList>
            <person name="de Groot N.N."/>
        </authorList>
    </citation>
    <scope>NUCLEOTIDE SEQUENCE [LARGE SCALE GENOMIC DNA]</scope>
    <source>
        <strain evidence="8 9">APO</strain>
    </source>
</reference>
<evidence type="ECO:0000256" key="5">
    <source>
        <dbReference type="ARBA" id="ARBA00048782"/>
    </source>
</evidence>
<dbReference type="STRING" id="159292.SAMN05192546_104202"/>
<dbReference type="EC" id="1.8.4.11" evidence="2"/>
<dbReference type="Proteomes" id="UP000199230">
    <property type="component" value="Unassembled WGS sequence"/>
</dbReference>
<dbReference type="AlphaFoldDB" id="A0A1H3MME8"/>
<gene>
    <name evidence="8" type="ORF">SAMN05192546_104202</name>
</gene>
<dbReference type="Pfam" id="PF01625">
    <property type="entry name" value="PMSR"/>
    <property type="match status" value="1"/>
</dbReference>
<dbReference type="Pfam" id="PF20939">
    <property type="entry name" value="MsrA_helical"/>
    <property type="match status" value="1"/>
</dbReference>
<comment type="catalytic activity">
    <reaction evidence="5">
        <text>[thioredoxin]-disulfide + L-methionine + H2O = L-methionine (S)-S-oxide + [thioredoxin]-dithiol</text>
        <dbReference type="Rhea" id="RHEA:19993"/>
        <dbReference type="Rhea" id="RHEA-COMP:10698"/>
        <dbReference type="Rhea" id="RHEA-COMP:10700"/>
        <dbReference type="ChEBI" id="CHEBI:15377"/>
        <dbReference type="ChEBI" id="CHEBI:29950"/>
        <dbReference type="ChEBI" id="CHEBI:50058"/>
        <dbReference type="ChEBI" id="CHEBI:57844"/>
        <dbReference type="ChEBI" id="CHEBI:58772"/>
        <dbReference type="EC" id="1.8.4.11"/>
    </reaction>
</comment>
<proteinExistence type="inferred from homology"/>